<dbReference type="GO" id="GO:0004556">
    <property type="term" value="F:alpha-amylase activity"/>
    <property type="evidence" value="ECO:0007669"/>
    <property type="project" value="TreeGrafter"/>
</dbReference>
<evidence type="ECO:0000313" key="4">
    <source>
        <dbReference type="Proteomes" id="UP000003571"/>
    </source>
</evidence>
<comment type="similarity">
    <text evidence="1">Belongs to the glycosyl hydrolase 13 family.</text>
</comment>
<proteinExistence type="inferred from homology"/>
<dbReference type="InterPro" id="IPR045857">
    <property type="entry name" value="O16G_dom_2"/>
</dbReference>
<accession>H7EJQ2</accession>
<dbReference type="SUPFAM" id="SSF51445">
    <property type="entry name" value="(Trans)glycosidases"/>
    <property type="match status" value="1"/>
</dbReference>
<dbReference type="PATRIC" id="fig|907348.3.peg.1101"/>
<dbReference type="Gene3D" id="2.60.40.3620">
    <property type="match status" value="1"/>
</dbReference>
<dbReference type="Gene3D" id="3.90.400.10">
    <property type="entry name" value="Oligo-1,6-glucosidase, Domain 2"/>
    <property type="match status" value="1"/>
</dbReference>
<protein>
    <submittedName>
        <fullName evidence="3">Alpha amylase catalytic region</fullName>
    </submittedName>
</protein>
<dbReference type="SMART" id="SM00642">
    <property type="entry name" value="Aamy"/>
    <property type="match status" value="1"/>
</dbReference>
<comment type="caution">
    <text evidence="3">The sequence shown here is derived from an EMBL/GenBank/DDBJ whole genome shotgun (WGS) entry which is preliminary data.</text>
</comment>
<feature type="domain" description="Glycosyl hydrolase family 13 catalytic" evidence="2">
    <location>
        <begin position="70"/>
        <end position="461"/>
    </location>
</feature>
<evidence type="ECO:0000256" key="1">
    <source>
        <dbReference type="ARBA" id="ARBA00008061"/>
    </source>
</evidence>
<keyword evidence="4" id="KW-1185">Reference proteome</keyword>
<organism evidence="3 4">
    <name type="scientific">Treponema saccharophilum DSM 2985</name>
    <dbReference type="NCBI Taxonomy" id="907348"/>
    <lineage>
        <taxon>Bacteria</taxon>
        <taxon>Pseudomonadati</taxon>
        <taxon>Spirochaetota</taxon>
        <taxon>Spirochaetia</taxon>
        <taxon>Spirochaetales</taxon>
        <taxon>Treponemataceae</taxon>
        <taxon>Treponema</taxon>
    </lineage>
</organism>
<dbReference type="PANTHER" id="PTHR10357:SF179">
    <property type="entry name" value="NEUTRAL AND BASIC AMINO ACID TRANSPORT PROTEIN RBAT"/>
    <property type="match status" value="1"/>
</dbReference>
<dbReference type="InterPro" id="IPR006047">
    <property type="entry name" value="GH13_cat_dom"/>
</dbReference>
<dbReference type="AlphaFoldDB" id="H7EJQ2"/>
<dbReference type="EMBL" id="AGRW01000042">
    <property type="protein sequence ID" value="EIC02172.1"/>
    <property type="molecule type" value="Genomic_DNA"/>
</dbReference>
<dbReference type="GO" id="GO:0009313">
    <property type="term" value="P:oligosaccharide catabolic process"/>
    <property type="evidence" value="ECO:0007669"/>
    <property type="project" value="TreeGrafter"/>
</dbReference>
<dbReference type="PANTHER" id="PTHR10357">
    <property type="entry name" value="ALPHA-AMYLASE FAMILY MEMBER"/>
    <property type="match status" value="1"/>
</dbReference>
<evidence type="ECO:0000259" key="2">
    <source>
        <dbReference type="SMART" id="SM00642"/>
    </source>
</evidence>
<reference evidence="3 4" key="1">
    <citation type="submission" date="2011-09" db="EMBL/GenBank/DDBJ databases">
        <title>The draft genome of Treponema saccharophilum DSM 2985.</title>
        <authorList>
            <consortium name="US DOE Joint Genome Institute (JGI-PGF)"/>
            <person name="Lucas S."/>
            <person name="Copeland A."/>
            <person name="Lapidus A."/>
            <person name="Glavina del Rio T."/>
            <person name="Dalin E."/>
            <person name="Tice H."/>
            <person name="Bruce D."/>
            <person name="Goodwin L."/>
            <person name="Pitluck S."/>
            <person name="Peters L."/>
            <person name="Kyrpides N."/>
            <person name="Mavromatis K."/>
            <person name="Ivanova N."/>
            <person name="Markowitz V."/>
            <person name="Cheng J.-F."/>
            <person name="Hugenholtz P."/>
            <person name="Woyke T."/>
            <person name="Wu D."/>
            <person name="Gronow S."/>
            <person name="Wellnitz S."/>
            <person name="Brambilla E."/>
            <person name="Klenk H.-P."/>
            <person name="Eisen J.A."/>
        </authorList>
    </citation>
    <scope>NUCLEOTIDE SEQUENCE [LARGE SCALE GENOMIC DNA]</scope>
    <source>
        <strain evidence="3 4">DSM 2985</strain>
    </source>
</reference>
<sequence length="678" mass="75676">MKKIITSAFFAAIALFSSCQIRNDDYTEEKIDLTSLTGDENYKSPVALPETENQSEGLSENWWRNSVFYHIWIKSFRDSDVGDCSKNCGDFKGIEESLGYIQDDLGCDAIWLSPFWECAYEGSTNEESAKINMHGYDVSDFYKVNAFFGSGNATAESAEEELVSLIKACHERGMKIIFDFVPNHTSSSNGWFVDSANGDNGKSGWYVWSKTALDWKNTWGASAWHKKNGKYYYAAFADTQPDLNYRNREVREEMKNVVRYWLNKGFDGLRIDAARYLVETEKSREDTDETHEWFKELRSVLDEYESPKFMVSEAWIEGNRTKLDGYFGSGDEFNMVLDFDQGKAVLGEIANQAAGDSPKIFGNPDESKSYGTFLGNHDEYADRLGDSETSIGKTGIILATSLSLLRPTVPFIYYGNEIAQKSGTQDGDFRLRQPFDWTKAETQKSGSDSVLSINKTLIALRKSAEYKDVFANGKISVLESENSGALAYTISDESTELLVVANLARKSAAELSFSGFDVSERGGYSLIVGNGDENADIENDSGCAVLRNFSPHEIRVYDFSSAGRENVLDIWDYDAEPTMYLRGTMNGWNATKMDYDGSEFSASADLTAELAYEFKFDEFGDWSHSFGTSGSSGTVNLNEPFTADDATGVGTNFSFTPEESGAYVFAFNAATKTAEIRR</sequence>
<gene>
    <name evidence="3" type="ORF">TresaDRAFT_2152</name>
</gene>
<dbReference type="Gene3D" id="3.20.20.80">
    <property type="entry name" value="Glycosidases"/>
    <property type="match status" value="1"/>
</dbReference>
<evidence type="ECO:0000313" key="3">
    <source>
        <dbReference type="EMBL" id="EIC02172.1"/>
    </source>
</evidence>
<dbReference type="RefSeq" id="WP_002703546.1">
    <property type="nucleotide sequence ID" value="NZ_AGRW01000042.1"/>
</dbReference>
<dbReference type="Proteomes" id="UP000003571">
    <property type="component" value="Unassembled WGS sequence"/>
</dbReference>
<dbReference type="PROSITE" id="PS51257">
    <property type="entry name" value="PROKAR_LIPOPROTEIN"/>
    <property type="match status" value="1"/>
</dbReference>
<dbReference type="OrthoDB" id="9805159at2"/>
<name>H7EJQ2_9SPIR</name>
<dbReference type="Pfam" id="PF00128">
    <property type="entry name" value="Alpha-amylase"/>
    <property type="match status" value="1"/>
</dbReference>
<dbReference type="STRING" id="907348.TresaDRAFT_2152"/>
<dbReference type="InterPro" id="IPR017853">
    <property type="entry name" value="GH"/>
</dbReference>
<dbReference type="eggNOG" id="COG0366">
    <property type="taxonomic scope" value="Bacteria"/>
</dbReference>